<sequence>MATFSEQQALVAKARQEHQTAQDEALHTREQLVRLQRQQGALAMSPTANAAALASVGQQITDLNSTLEQQTDQLKEKLKVAGTVREQLLANLTPARLTANLSAEVPVMLLPLRLEAKFVRAELWVRAYPDDLQVVTHESQLTENEVRIAQLFWTAVSQAAGDDTLIRAAWGQLVQGALSWQRAAWIVREYRPVNAPQSPSLSLPEVPDFPPYDARTESWSQPARASLMPDRLAFIGINGTTRTDVLSNTIPYPLPVGPDPVKTLQGEGIRRDGAELIIDEGMAWMTDFGEAIKVGMGVKMTAPAGFDKLLVLGLRFSDNEQVARQTFEELLEGHYYTTEGFSLVPNGTATNNTDGTDSGLTQFAFSPSESFDLLFGPAQFKDSPAPTGQTDGFLLKQRLGLQSSLLNRTANADELDQRDARAMHQALWHGTLGYFLEEMMQPGTDAEVVQKPLQPPFDANTVAEVRDFFLTSVSGRGPLPAFRIGNQPYGILPTSAYTKWTPNRGFETRLNNVLQITYEHFKRRLLPLTSATQKTGEPDKDLLEVLGLQASSVSFFQRYALAQRQYEDLVKMSSTKRYTKHVGQTTSFAVDRDVHTMLAPWVANGQVYDLMFFEKYFKLFGGVVERDKVPLSESNAVLPFLPDGRNYLKWLLEAKPDEVEKEAFGAGITKPNALLYLLLRHALRQAYNDSGSGILKAKGLIAEKLRDSAYYSMSEKTVRNSKLLDLYSAPAAVTGSERKTLAQFVFEQAKRRSPEALSVSDVLEALGQLADRPSAKLERAFAEHIDLCSYRLDAWMTGLASQRMTQNQNRRQQQGQQPGFYAGAYGWLENVRPVPNTKTPKNQNTMPPELRVQGAIIVEDSTNGGHVHAPSLTHAVAAAVLRNGYLTHTTRADADTMAVNLSSERVRTALGLIEGVNNGQYIGALLGYQFERELHEAADKQNLELDRFIFEFRRRFPLVDDRLTANTGQSSEAQAARNVVDGTRLTTDYRTAPDKAAFVRNILTSTAPAPATALVNKAVPAIVQAIDNLLDSYDAVGDLVLSESVYQVVQGNYDRAAGAMKSLQEGKHIPMPEILNIPRGGFSLAHKAVILLKPTDPDGDATPRAMAAPAVNAWLGGFLPDLATVKVVAAITRDGSPPDKQSVSMAELRLTPIDLLYIASDTAHNDLTELNERVAFFLRQSLKKDVAVEVRYTEKGADWDPADVSLFGLLPHLKALSTLLTASRPAGAMDLTATQPRPGKPSISGQRYDLPALSTQIKNLQLTFKNDQDDLESALKAASQVPAVDDPAYNLVTDNQTLDDLRLSLWSLSFWGLSRTMPHSVRAVEVVATEEDRASRDALRQPLLEQAGAVLTQMTAQLKESDKQLTLASALTKEEDILPILQKAGQALLGAAFRFLPTFEPHNAAELASAHTDSGSSQLFQDEPHAFPTDEWLYGIARVRPAMQTVETLRLLTQEAFSVQAMQLPYIEEDRWLGLRIPEIYRTLPPPDQPRIFTLEQNKLLLSLHLDAAFAGGAVFEDGQPLCGLLVDEWTEEIPLPTVTTGITAHLNRPNSEPPQALLLAVSPIPQGSWTWENLIECVTETFEMAKVRAVEPAHIDTSPFAQVLPAVLLAVTTDQSSLSTNLADNLFAFENIVKLATTKYNAII</sequence>
<evidence type="ECO:0000313" key="2">
    <source>
        <dbReference type="EMBL" id="SMB99411.1"/>
    </source>
</evidence>
<accession>A0A1W1W1Z2</accession>
<evidence type="ECO:0000313" key="3">
    <source>
        <dbReference type="Proteomes" id="UP000192266"/>
    </source>
</evidence>
<name>A0A1W1W1Z2_9BACT</name>
<organism evidence="2 3">
    <name type="scientific">Hymenobacter roseosalivarius DSM 11622</name>
    <dbReference type="NCBI Taxonomy" id="645990"/>
    <lineage>
        <taxon>Bacteria</taxon>
        <taxon>Pseudomonadati</taxon>
        <taxon>Bacteroidota</taxon>
        <taxon>Cytophagia</taxon>
        <taxon>Cytophagales</taxon>
        <taxon>Hymenobacteraceae</taxon>
        <taxon>Hymenobacter</taxon>
    </lineage>
</organism>
<dbReference type="STRING" id="645990.SAMN00120144_0178"/>
<keyword evidence="1" id="KW-0175">Coiled coil</keyword>
<keyword evidence="3" id="KW-1185">Reference proteome</keyword>
<feature type="coiled-coil region" evidence="1">
    <location>
        <begin position="4"/>
        <end position="38"/>
    </location>
</feature>
<dbReference type="RefSeq" id="WP_084447244.1">
    <property type="nucleotide sequence ID" value="NZ_FWWW01000091.1"/>
</dbReference>
<dbReference type="EMBL" id="FWWW01000091">
    <property type="protein sequence ID" value="SMB99411.1"/>
    <property type="molecule type" value="Genomic_DNA"/>
</dbReference>
<dbReference type="OrthoDB" id="9757728at2"/>
<dbReference type="Proteomes" id="UP000192266">
    <property type="component" value="Unassembled WGS sequence"/>
</dbReference>
<protein>
    <submittedName>
        <fullName evidence="2">Uncharacterized protein</fullName>
    </submittedName>
</protein>
<evidence type="ECO:0000256" key="1">
    <source>
        <dbReference type="SAM" id="Coils"/>
    </source>
</evidence>
<gene>
    <name evidence="2" type="ORF">SAMN00120144_0178</name>
</gene>
<reference evidence="2 3" key="1">
    <citation type="submission" date="2017-04" db="EMBL/GenBank/DDBJ databases">
        <authorList>
            <person name="Afonso C.L."/>
            <person name="Miller P.J."/>
            <person name="Scott M.A."/>
            <person name="Spackman E."/>
            <person name="Goraichik I."/>
            <person name="Dimitrov K.M."/>
            <person name="Suarez D.L."/>
            <person name="Swayne D.E."/>
        </authorList>
    </citation>
    <scope>NUCLEOTIDE SEQUENCE [LARGE SCALE GENOMIC DNA]</scope>
    <source>
        <strain evidence="2 3">DSM 11622</strain>
    </source>
</reference>
<proteinExistence type="predicted"/>